<dbReference type="InterPro" id="IPR012337">
    <property type="entry name" value="RNaseH-like_sf"/>
</dbReference>
<dbReference type="Pfam" id="PF16921">
    <property type="entry name" value="Tex_YqgF"/>
    <property type="match status" value="1"/>
</dbReference>
<dbReference type="GO" id="GO:0006139">
    <property type="term" value="P:nucleobase-containing compound metabolic process"/>
    <property type="evidence" value="ECO:0007669"/>
    <property type="project" value="InterPro"/>
</dbReference>
<dbReference type="SUPFAM" id="SSF47781">
    <property type="entry name" value="RuvA domain 2-like"/>
    <property type="match status" value="2"/>
</dbReference>
<gene>
    <name evidence="2" type="ORF">CLPU_2c00790</name>
</gene>
<proteinExistence type="predicted"/>
<dbReference type="PANTHER" id="PTHR10724">
    <property type="entry name" value="30S RIBOSOMAL PROTEIN S1"/>
    <property type="match status" value="1"/>
</dbReference>
<accession>A0A0L0WDS5</accession>
<dbReference type="SUPFAM" id="SSF53098">
    <property type="entry name" value="Ribonuclease H-like"/>
    <property type="match status" value="1"/>
</dbReference>
<evidence type="ECO:0000313" key="3">
    <source>
        <dbReference type="Proteomes" id="UP000037267"/>
    </source>
</evidence>
<dbReference type="SUPFAM" id="SSF158832">
    <property type="entry name" value="Tex N-terminal region-like"/>
    <property type="match status" value="1"/>
</dbReference>
<dbReference type="InterPro" id="IPR037027">
    <property type="entry name" value="YqgF/RNaseH-like_dom_sf"/>
</dbReference>
<dbReference type="SMART" id="SM00732">
    <property type="entry name" value="YqgFc"/>
    <property type="match status" value="1"/>
</dbReference>
<dbReference type="FunFam" id="3.30.420.140:FF:000001">
    <property type="entry name" value="RNA-binding transcriptional accessory protein"/>
    <property type="match status" value="1"/>
</dbReference>
<dbReference type="Pfam" id="PF09371">
    <property type="entry name" value="Tex_N"/>
    <property type="match status" value="1"/>
</dbReference>
<dbReference type="Gene3D" id="1.10.150.310">
    <property type="entry name" value="Tex RuvX-like domain-like"/>
    <property type="match status" value="1"/>
</dbReference>
<dbReference type="Gene3D" id="1.10.10.650">
    <property type="entry name" value="RuvA domain 2-like"/>
    <property type="match status" value="1"/>
</dbReference>
<dbReference type="CDD" id="cd05685">
    <property type="entry name" value="S1_Tex"/>
    <property type="match status" value="1"/>
</dbReference>
<dbReference type="GO" id="GO:0005737">
    <property type="term" value="C:cytoplasm"/>
    <property type="evidence" value="ECO:0007669"/>
    <property type="project" value="UniProtKB-ARBA"/>
</dbReference>
<dbReference type="InterPro" id="IPR044146">
    <property type="entry name" value="S1_Tex"/>
</dbReference>
<dbReference type="InterPro" id="IPR032639">
    <property type="entry name" value="Tex_YqgF"/>
</dbReference>
<dbReference type="PANTHER" id="PTHR10724:SF10">
    <property type="entry name" value="S1 RNA-BINDING DOMAIN-CONTAINING PROTEIN 1"/>
    <property type="match status" value="1"/>
</dbReference>
<dbReference type="RefSeq" id="WP_050354025.1">
    <property type="nucleotide sequence ID" value="NZ_LGSS01000002.1"/>
</dbReference>
<dbReference type="Pfam" id="PF12836">
    <property type="entry name" value="HHH_3"/>
    <property type="match status" value="1"/>
</dbReference>
<dbReference type="InterPro" id="IPR012340">
    <property type="entry name" value="NA-bd_OB-fold"/>
</dbReference>
<dbReference type="PATRIC" id="fig|1503.3.peg.1576"/>
<dbReference type="GO" id="GO:0003729">
    <property type="term" value="F:mRNA binding"/>
    <property type="evidence" value="ECO:0007669"/>
    <property type="project" value="UniProtKB-ARBA"/>
</dbReference>
<evidence type="ECO:0000259" key="1">
    <source>
        <dbReference type="PROSITE" id="PS50126"/>
    </source>
</evidence>
<dbReference type="GO" id="GO:0003735">
    <property type="term" value="F:structural constituent of ribosome"/>
    <property type="evidence" value="ECO:0007669"/>
    <property type="project" value="TreeGrafter"/>
</dbReference>
<dbReference type="Pfam" id="PF22706">
    <property type="entry name" value="Tex_central_region"/>
    <property type="match status" value="1"/>
</dbReference>
<dbReference type="EMBL" id="LGSS01000002">
    <property type="protein sequence ID" value="KNF09628.1"/>
    <property type="molecule type" value="Genomic_DNA"/>
</dbReference>
<name>A0A0L0WDS5_GOTPU</name>
<dbReference type="Gene3D" id="2.40.50.140">
    <property type="entry name" value="Nucleic acid-binding proteins"/>
    <property type="match status" value="1"/>
</dbReference>
<dbReference type="AlphaFoldDB" id="A0A0L0WDS5"/>
<dbReference type="InterPro" id="IPR023319">
    <property type="entry name" value="Tex-like_HTH_dom_sf"/>
</dbReference>
<dbReference type="SMART" id="SM00316">
    <property type="entry name" value="S1"/>
    <property type="match status" value="1"/>
</dbReference>
<dbReference type="InterPro" id="IPR010994">
    <property type="entry name" value="RuvA_2-like"/>
</dbReference>
<feature type="domain" description="S1 motif" evidence="1">
    <location>
        <begin position="646"/>
        <end position="715"/>
    </location>
</feature>
<reference evidence="3" key="1">
    <citation type="submission" date="2015-07" db="EMBL/GenBank/DDBJ databases">
        <title>Draft genome sequence of the purine-degrading Gottschalkia purinilyticum DSM 1384 (formerly Clostridium purinilyticum).</title>
        <authorList>
            <person name="Poehlein A."/>
            <person name="Schiel-Bengelsdorf B."/>
            <person name="Bengelsdorf F.R."/>
            <person name="Daniel R."/>
            <person name="Duerre P."/>
        </authorList>
    </citation>
    <scope>NUCLEOTIDE SEQUENCE [LARGE SCALE GENOMIC DNA]</scope>
    <source>
        <strain evidence="3">DSM 1384</strain>
    </source>
</reference>
<dbReference type="FunFam" id="1.10.150.310:FF:000001">
    <property type="entry name" value="RNA-binding transcriptional accessory protein"/>
    <property type="match status" value="1"/>
</dbReference>
<dbReference type="InterPro" id="IPR055179">
    <property type="entry name" value="Tex-like_central_region"/>
</dbReference>
<keyword evidence="3" id="KW-1185">Reference proteome</keyword>
<dbReference type="Pfam" id="PF17674">
    <property type="entry name" value="HHH_9"/>
    <property type="match status" value="1"/>
</dbReference>
<dbReference type="OrthoDB" id="9804714at2"/>
<dbReference type="InterPro" id="IPR018974">
    <property type="entry name" value="Tex-like_N"/>
</dbReference>
<dbReference type="Proteomes" id="UP000037267">
    <property type="component" value="Unassembled WGS sequence"/>
</dbReference>
<sequence>MDIVSQLVKELNLKQFQVENTIKLIDEGNTIPFIARYRKEQTGELSDVVLRDLYERLTYLRNLENRKEEVIRLIEEQGKLTDELKENILSVDTIQKVEDLYRPFRPKRRTRATIAKEKGLEPLANIILSQDITSGNIDEIASSFLNEDKEVDTIEKAIQGAMDVVAEVISDNAQFRDIIRTIIFNKGLLITSATKEEDNSVYEMYHDFKEPVKNVASHRVLAINRAEKEKAIRVKIESLDEEIIHILKERVITNKDAITTKYLEDSIEDSYKRLIFPSIEREIRSTLTENAEEQAIKVFGKNLKPLLLQSPIKGKVVMGFDPAFRTGCKIAVVDETGKLLEYTTIYPTEPQNKVEESKKTIIEYIEKYGVDIIAIGNGTASRESEMIVADILKDLDKKVYYTIVNEAGASIYSASKVANEEYPDINVSIRGAISIGRRLQDPLAELVKIDPKHVGVGQYQHDLNQGKLDETLRGVVEDCVNSVGVDLNTASVSLLSYISGIAPSVAKNIVKYREETGRFNNRKDLLKVKRLGQATFVQCAGFLRIEDGDNPLDNTSVHPESYDVALKLIKRLGLTENDIKEGKLKNIGTKIQEDELTDLANELKIGLPTLKDIIEELEKPGRDPRDEMPKPIFRTDVLKIEDLRTDMIVTGTIKNVVDFGAFVDIGVKQDGLIHISNLSEKYIKNPMDVVSVGDIVNVRIVEVDKDKSRISLSMKGL</sequence>
<evidence type="ECO:0000313" key="2">
    <source>
        <dbReference type="EMBL" id="KNF09628.1"/>
    </source>
</evidence>
<dbReference type="GO" id="GO:0006412">
    <property type="term" value="P:translation"/>
    <property type="evidence" value="ECO:0007669"/>
    <property type="project" value="TreeGrafter"/>
</dbReference>
<dbReference type="STRING" id="1503.CLPU_2c00790"/>
<dbReference type="SUPFAM" id="SSF50249">
    <property type="entry name" value="Nucleic acid-binding proteins"/>
    <property type="match status" value="1"/>
</dbReference>
<dbReference type="FunFam" id="1.10.10.650:FF:000001">
    <property type="entry name" value="S1 RNA-binding domain 1"/>
    <property type="match status" value="1"/>
</dbReference>
<protein>
    <submittedName>
        <fullName evidence="2">Transcriptional accessory protein</fullName>
    </submittedName>
</protein>
<dbReference type="InterPro" id="IPR003029">
    <property type="entry name" value="S1_domain"/>
</dbReference>
<dbReference type="FunFam" id="2.40.50.140:FF:000051">
    <property type="entry name" value="RNA-binding transcriptional accessory protein"/>
    <property type="match status" value="1"/>
</dbReference>
<dbReference type="Gene3D" id="3.30.420.140">
    <property type="entry name" value="YqgF/RNase H-like domain"/>
    <property type="match status" value="1"/>
</dbReference>
<dbReference type="PROSITE" id="PS50126">
    <property type="entry name" value="S1"/>
    <property type="match status" value="1"/>
</dbReference>
<comment type="caution">
    <text evidence="2">The sequence shown here is derived from an EMBL/GenBank/DDBJ whole genome shotgun (WGS) entry which is preliminary data.</text>
</comment>
<organism evidence="2 3">
    <name type="scientific">Gottschalkia purinilytica</name>
    <name type="common">Clostridium purinilyticum</name>
    <dbReference type="NCBI Taxonomy" id="1503"/>
    <lineage>
        <taxon>Bacteria</taxon>
        <taxon>Bacillati</taxon>
        <taxon>Bacillota</taxon>
        <taxon>Tissierellia</taxon>
        <taxon>Tissierellales</taxon>
        <taxon>Gottschalkiaceae</taxon>
        <taxon>Gottschalkia</taxon>
    </lineage>
</organism>
<dbReference type="InterPro" id="IPR041692">
    <property type="entry name" value="HHH_9"/>
</dbReference>
<dbReference type="InterPro" id="IPR006641">
    <property type="entry name" value="YqgF/RNaseH-like_dom"/>
</dbReference>
<dbReference type="Pfam" id="PF00575">
    <property type="entry name" value="S1"/>
    <property type="match status" value="1"/>
</dbReference>
<dbReference type="Gene3D" id="1.10.3500.10">
    <property type="entry name" value="Tex N-terminal region-like"/>
    <property type="match status" value="1"/>
</dbReference>
<dbReference type="InterPro" id="IPR050437">
    <property type="entry name" value="Ribos_protein_bS1-like"/>
</dbReference>
<dbReference type="InterPro" id="IPR023323">
    <property type="entry name" value="Tex-like_dom_sf"/>
</dbReference>